<dbReference type="EMBL" id="BOPF01000074">
    <property type="protein sequence ID" value="GIJ52315.1"/>
    <property type="molecule type" value="Genomic_DNA"/>
</dbReference>
<comment type="caution">
    <text evidence="4">The sequence shown here is derived from an EMBL/GenBank/DDBJ whole genome shotgun (WGS) entry which is preliminary data.</text>
</comment>
<keyword evidence="2" id="KW-0808">Transferase</keyword>
<evidence type="ECO:0000313" key="5">
    <source>
        <dbReference type="Proteomes" id="UP000619260"/>
    </source>
</evidence>
<evidence type="ECO:0000256" key="2">
    <source>
        <dbReference type="ARBA" id="ARBA00022679"/>
    </source>
</evidence>
<accession>A0A8J4DVE4</accession>
<dbReference type="Gene3D" id="3.30.572.10">
    <property type="entry name" value="Thymidylate synthase/dCMP hydroxymethylase domain"/>
    <property type="match status" value="1"/>
</dbReference>
<evidence type="ECO:0000259" key="3">
    <source>
        <dbReference type="Pfam" id="PF00303"/>
    </source>
</evidence>
<reference evidence="4" key="1">
    <citation type="submission" date="2021-01" db="EMBL/GenBank/DDBJ databases">
        <title>Whole genome shotgun sequence of Virgisporangium aliadipatigenens NBRC 105644.</title>
        <authorList>
            <person name="Komaki H."/>
            <person name="Tamura T."/>
        </authorList>
    </citation>
    <scope>NUCLEOTIDE SEQUENCE</scope>
    <source>
        <strain evidence="4">NBRC 105644</strain>
    </source>
</reference>
<dbReference type="GO" id="GO:0005829">
    <property type="term" value="C:cytosol"/>
    <property type="evidence" value="ECO:0007669"/>
    <property type="project" value="TreeGrafter"/>
</dbReference>
<keyword evidence="1" id="KW-0489">Methyltransferase</keyword>
<dbReference type="PANTHER" id="PTHR11548:SF9">
    <property type="entry name" value="THYMIDYLATE SYNTHASE"/>
    <property type="match status" value="1"/>
</dbReference>
<keyword evidence="5" id="KW-1185">Reference proteome</keyword>
<dbReference type="GO" id="GO:0006231">
    <property type="term" value="P:dTMP biosynthetic process"/>
    <property type="evidence" value="ECO:0007669"/>
    <property type="project" value="TreeGrafter"/>
</dbReference>
<organism evidence="4 5">
    <name type="scientific">Virgisporangium aliadipatigenens</name>
    <dbReference type="NCBI Taxonomy" id="741659"/>
    <lineage>
        <taxon>Bacteria</taxon>
        <taxon>Bacillati</taxon>
        <taxon>Actinomycetota</taxon>
        <taxon>Actinomycetes</taxon>
        <taxon>Micromonosporales</taxon>
        <taxon>Micromonosporaceae</taxon>
        <taxon>Virgisporangium</taxon>
    </lineage>
</organism>
<dbReference type="Proteomes" id="UP000619260">
    <property type="component" value="Unassembled WGS sequence"/>
</dbReference>
<proteinExistence type="predicted"/>
<dbReference type="CDD" id="cd00351">
    <property type="entry name" value="TS_Pyrimidine_HMase"/>
    <property type="match status" value="1"/>
</dbReference>
<dbReference type="SUPFAM" id="SSF55831">
    <property type="entry name" value="Thymidylate synthase/dCMP hydroxymethylase"/>
    <property type="match status" value="1"/>
</dbReference>
<dbReference type="AlphaFoldDB" id="A0A8J4DVE4"/>
<name>A0A8J4DVE4_9ACTN</name>
<dbReference type="InterPro" id="IPR045097">
    <property type="entry name" value="Thymidate_synth/dCMP_Mease"/>
</dbReference>
<dbReference type="GO" id="GO:0032259">
    <property type="term" value="P:methylation"/>
    <property type="evidence" value="ECO:0007669"/>
    <property type="project" value="UniProtKB-KW"/>
</dbReference>
<evidence type="ECO:0000256" key="1">
    <source>
        <dbReference type="ARBA" id="ARBA00022603"/>
    </source>
</evidence>
<evidence type="ECO:0000313" key="4">
    <source>
        <dbReference type="EMBL" id="GIJ52315.1"/>
    </source>
</evidence>
<feature type="domain" description="Thymidylate synthase/dCMP hydroxymethylase" evidence="3">
    <location>
        <begin position="55"/>
        <end position="229"/>
    </location>
</feature>
<dbReference type="PANTHER" id="PTHR11548">
    <property type="entry name" value="THYMIDYLATE SYNTHASE 1"/>
    <property type="match status" value="1"/>
</dbReference>
<protein>
    <submittedName>
        <fullName evidence="4">Thymidylate synthase</fullName>
    </submittedName>
</protein>
<gene>
    <name evidence="4" type="ORF">Val02_92010</name>
</gene>
<dbReference type="RefSeq" id="WP_203905713.1">
    <property type="nucleotide sequence ID" value="NZ_BOPF01000074.1"/>
</dbReference>
<sequence>MHSFDDFHAAYLSILQDAYKDYDYVNKPRGNLSREKLGVSFVVRDPIQRQVMSAARRANIVFNFAEALWYLSGSDLLEPIAHYAPSIRQYSADGVTLPGTAYGPRIMSVDETGTTQWANVVAELRRDPDSKRAILQIFRNDEIGIPGNIDVACTLALQFLVREGRLEAIGFMRANDAYRGLVSDYFSFTFIQEVLARELGVEVGAYHHHVGSLHIYEDDWPRAERVLSEPAPAASVPRDRFPVMPAGDNWPHIHRVLALEAVLRRNEATRADLGEALADLPEYWADVVALFELQRQVTFEGRIRAESVSGLPPVYRWLVEQKWAARIVS</sequence>
<dbReference type="GO" id="GO:0004799">
    <property type="term" value="F:thymidylate synthase activity"/>
    <property type="evidence" value="ECO:0007669"/>
    <property type="project" value="TreeGrafter"/>
</dbReference>
<dbReference type="Pfam" id="PF00303">
    <property type="entry name" value="Thymidylat_synt"/>
    <property type="match status" value="1"/>
</dbReference>
<dbReference type="InterPro" id="IPR036926">
    <property type="entry name" value="Thymidate_synth/dCMP_Mease_sf"/>
</dbReference>
<dbReference type="InterPro" id="IPR023451">
    <property type="entry name" value="Thymidate_synth/dCMP_Mease_dom"/>
</dbReference>